<dbReference type="AlphaFoldDB" id="A0A1G2R4C1"/>
<evidence type="ECO:0000256" key="5">
    <source>
        <dbReference type="SAM" id="Phobius"/>
    </source>
</evidence>
<evidence type="ECO:0000256" key="4">
    <source>
        <dbReference type="ARBA" id="ARBA00023136"/>
    </source>
</evidence>
<dbReference type="EMBL" id="MHTX01000043">
    <property type="protein sequence ID" value="OHA67229.1"/>
    <property type="molecule type" value="Genomic_DNA"/>
</dbReference>
<evidence type="ECO:0000313" key="7">
    <source>
        <dbReference type="Proteomes" id="UP000179258"/>
    </source>
</evidence>
<sequence length="91" mass="10457">MNLIFEALSWAAMLALIITSVPQITLNFKRKSTEGVSWLTYGLLLFGMTVLFLRSLFTTDDFILKLNYGAGAFVILIVNLQFIFYRNKKRD</sequence>
<organism evidence="6 7">
    <name type="scientific">Candidatus Wildermuthbacteria bacterium RIFCSPHIGHO2_02_FULL_47_17</name>
    <dbReference type="NCBI Taxonomy" id="1802452"/>
    <lineage>
        <taxon>Bacteria</taxon>
        <taxon>Candidatus Wildermuthiibacteriota</taxon>
    </lineage>
</organism>
<keyword evidence="2 5" id="KW-0812">Transmembrane</keyword>
<dbReference type="InterPro" id="IPR006603">
    <property type="entry name" value="PQ-loop_rpt"/>
</dbReference>
<evidence type="ECO:0000256" key="3">
    <source>
        <dbReference type="ARBA" id="ARBA00022989"/>
    </source>
</evidence>
<dbReference type="Gene3D" id="1.20.1280.290">
    <property type="match status" value="1"/>
</dbReference>
<evidence type="ECO:0000256" key="2">
    <source>
        <dbReference type="ARBA" id="ARBA00022692"/>
    </source>
</evidence>
<protein>
    <submittedName>
        <fullName evidence="6">Uncharacterized protein</fullName>
    </submittedName>
</protein>
<accession>A0A1G2R4C1</accession>
<gene>
    <name evidence="6" type="ORF">A3D59_00280</name>
</gene>
<dbReference type="GO" id="GO:0016020">
    <property type="term" value="C:membrane"/>
    <property type="evidence" value="ECO:0007669"/>
    <property type="project" value="UniProtKB-SubCell"/>
</dbReference>
<feature type="transmembrane region" description="Helical" evidence="5">
    <location>
        <begin position="38"/>
        <end position="57"/>
    </location>
</feature>
<reference evidence="6 7" key="1">
    <citation type="journal article" date="2016" name="Nat. Commun.">
        <title>Thousands of microbial genomes shed light on interconnected biogeochemical processes in an aquifer system.</title>
        <authorList>
            <person name="Anantharaman K."/>
            <person name="Brown C.T."/>
            <person name="Hug L.A."/>
            <person name="Sharon I."/>
            <person name="Castelle C.J."/>
            <person name="Probst A.J."/>
            <person name="Thomas B.C."/>
            <person name="Singh A."/>
            <person name="Wilkins M.J."/>
            <person name="Karaoz U."/>
            <person name="Brodie E.L."/>
            <person name="Williams K.H."/>
            <person name="Hubbard S.S."/>
            <person name="Banfield J.F."/>
        </authorList>
    </citation>
    <scope>NUCLEOTIDE SEQUENCE [LARGE SCALE GENOMIC DNA]</scope>
</reference>
<keyword evidence="4 5" id="KW-0472">Membrane</keyword>
<keyword evidence="3 5" id="KW-1133">Transmembrane helix</keyword>
<dbReference type="Pfam" id="PF04193">
    <property type="entry name" value="PQ-loop"/>
    <property type="match status" value="1"/>
</dbReference>
<proteinExistence type="predicted"/>
<comment type="subcellular location">
    <subcellularLocation>
        <location evidence="1">Membrane</location>
        <topology evidence="1">Multi-pass membrane protein</topology>
    </subcellularLocation>
</comment>
<name>A0A1G2R4C1_9BACT</name>
<evidence type="ECO:0000313" key="6">
    <source>
        <dbReference type="EMBL" id="OHA67229.1"/>
    </source>
</evidence>
<feature type="transmembrane region" description="Helical" evidence="5">
    <location>
        <begin position="7"/>
        <end position="26"/>
    </location>
</feature>
<evidence type="ECO:0000256" key="1">
    <source>
        <dbReference type="ARBA" id="ARBA00004141"/>
    </source>
</evidence>
<dbReference type="Proteomes" id="UP000179258">
    <property type="component" value="Unassembled WGS sequence"/>
</dbReference>
<feature type="transmembrane region" description="Helical" evidence="5">
    <location>
        <begin position="63"/>
        <end position="85"/>
    </location>
</feature>
<comment type="caution">
    <text evidence="6">The sequence shown here is derived from an EMBL/GenBank/DDBJ whole genome shotgun (WGS) entry which is preliminary data.</text>
</comment>